<organism evidence="1 2">
    <name type="scientific">Pseudomonas syringae pv. coriandricola</name>
    <dbReference type="NCBI Taxonomy" id="264453"/>
    <lineage>
        <taxon>Bacteria</taxon>
        <taxon>Pseudomonadati</taxon>
        <taxon>Pseudomonadota</taxon>
        <taxon>Gammaproteobacteria</taxon>
        <taxon>Pseudomonadales</taxon>
        <taxon>Pseudomonadaceae</taxon>
        <taxon>Pseudomonas</taxon>
    </lineage>
</organism>
<dbReference type="EMBL" id="RBOV01000367">
    <property type="protein sequence ID" value="RMN07400.1"/>
    <property type="molecule type" value="Genomic_DNA"/>
</dbReference>
<protein>
    <submittedName>
        <fullName evidence="1">Uncharacterized protein</fullName>
    </submittedName>
</protein>
<dbReference type="AlphaFoldDB" id="A0A3M3J9C8"/>
<evidence type="ECO:0000313" key="2">
    <source>
        <dbReference type="Proteomes" id="UP000271468"/>
    </source>
</evidence>
<evidence type="ECO:0000313" key="1">
    <source>
        <dbReference type="EMBL" id="RMN07400.1"/>
    </source>
</evidence>
<name>A0A3M3J9C8_9PSED</name>
<sequence>MAVVSAINDSLVLSEQLLTDLEMGRSLTSVALRASRLARLMGDVDVNEIMMFEVNGYPQENNEPTDESWRLANIAGRLYTEEVDGKLQQFGQFETLEQVEMEIEGLKKRLPRLSGINLANANKSLRIKVGLLGNRRSYIHGYVSGIYFELKFSTLASNMFERIQHKVDKSVAELIPQAVKKLMSVYDNLLSQNTEDWSNAVHSCRRILQDVADVLYPPRASKIINPGPRQKEIKLGADNYINRLVAYVEENSASERFEEIVGSHMKYLGERLDSIFLAAQKGSHDVITSQDEADRYVIYTYLVIGDILKLKADVDSKAGAATE</sequence>
<dbReference type="RefSeq" id="WP_160320704.1">
    <property type="nucleotide sequence ID" value="NZ_LJPZ01000320.1"/>
</dbReference>
<dbReference type="Proteomes" id="UP000271468">
    <property type="component" value="Unassembled WGS sequence"/>
</dbReference>
<proteinExistence type="predicted"/>
<gene>
    <name evidence="1" type="ORF">ALQ65_03786</name>
</gene>
<reference evidence="1 2" key="1">
    <citation type="submission" date="2018-08" db="EMBL/GenBank/DDBJ databases">
        <title>Recombination of ecologically and evolutionarily significant loci maintains genetic cohesion in the Pseudomonas syringae species complex.</title>
        <authorList>
            <person name="Dillon M."/>
            <person name="Thakur S."/>
            <person name="Almeida R.N.D."/>
            <person name="Weir B.S."/>
            <person name="Guttman D.S."/>
        </authorList>
    </citation>
    <scope>NUCLEOTIDE SEQUENCE [LARGE SCALE GENOMIC DNA]</scope>
    <source>
        <strain evidence="1 2">ICMP 12341</strain>
    </source>
</reference>
<accession>A0A3M3J9C8</accession>
<comment type="caution">
    <text evidence="1">The sequence shown here is derived from an EMBL/GenBank/DDBJ whole genome shotgun (WGS) entry which is preliminary data.</text>
</comment>